<dbReference type="InterPro" id="IPR049704">
    <property type="entry name" value="Aminotrans_3_PPA_site"/>
</dbReference>
<dbReference type="PANTHER" id="PTHR11986">
    <property type="entry name" value="AMINOTRANSFERASE CLASS III"/>
    <property type="match status" value="1"/>
</dbReference>
<dbReference type="AlphaFoldDB" id="Q47BL8"/>
<dbReference type="FunFam" id="3.40.640.10:FF:000004">
    <property type="entry name" value="Acetylornithine aminotransferase"/>
    <property type="match status" value="1"/>
</dbReference>
<comment type="similarity">
    <text evidence="8">Belongs to the class-III pyridoxal-phosphate-dependent aminotransferase family. ArgD subfamily.</text>
</comment>
<comment type="subunit">
    <text evidence="8">Homodimer.</text>
</comment>
<keyword evidence="6 8" id="KW-0663">Pyridoxal phosphate</keyword>
<comment type="miscellaneous">
    <text evidence="8">May also have succinyldiaminopimelate aminotransferase activity, thus carrying out the corresponding step in lysine biosynthesis.</text>
</comment>
<evidence type="ECO:0000256" key="8">
    <source>
        <dbReference type="HAMAP-Rule" id="MF_01107"/>
    </source>
</evidence>
<dbReference type="PANTHER" id="PTHR11986:SF79">
    <property type="entry name" value="ACETYLORNITHINE AMINOTRANSFERASE, MITOCHONDRIAL"/>
    <property type="match status" value="1"/>
</dbReference>
<dbReference type="InterPro" id="IPR004636">
    <property type="entry name" value="AcOrn/SuccOrn_fam"/>
</dbReference>
<sequence length="390" mass="41298">MSHVMNTYARLPVTFSHGNGSRITDTEGKEYLDALSGIAVSTLGHAHPKLVAAIAAQAGRMLHTSNLYRIGEQEQLADKLCELSGMQEVFFGNSGAEANEAAIKLARFYGHKKNIEIPTVVVMEKAFHGRTMATLSATGNRKTQAGFEPLVAGFVRVPYGDLEAIKAVAEHNKNIVAVMLEIIQGEGGIHLADPSFYRGVRELCDAQDWLMICDEVQCGMGRTGKWFGYLQAGVQPDIATLAKGLGSGVPIGACMAGGKAAGLFGPGNHGSTFGGNPLVSTAALTTIEVIEQDDLLGNAERIGLLIRKLFAEALAGVKGVVDIRGHGLMIGLELDRPCGALVGKALAAGLLINVTADTVLRFLPPLIFSESDAHELVERTAPLIKEFLAA</sequence>
<dbReference type="Gene3D" id="3.40.640.10">
    <property type="entry name" value="Type I PLP-dependent aspartate aminotransferase-like (Major domain)"/>
    <property type="match status" value="1"/>
</dbReference>
<feature type="binding site" evidence="8">
    <location>
        <position position="130"/>
    </location>
    <ligand>
        <name>N(2)-acetyl-L-ornithine</name>
        <dbReference type="ChEBI" id="CHEBI:57805"/>
    </ligand>
</feature>
<dbReference type="KEGG" id="dar:Daro_3033"/>
<comment type="pathway">
    <text evidence="1">Amine and polyamine biosynthesis; ectoine biosynthesis; L-ectoine from L-aspartate 4-semialdehyde: step 1/3.</text>
</comment>
<evidence type="ECO:0000313" key="9">
    <source>
        <dbReference type="EMBL" id="AAZ47763.1"/>
    </source>
</evidence>
<feature type="binding site" evidence="8">
    <location>
        <begin position="95"/>
        <end position="96"/>
    </location>
    <ligand>
        <name>pyridoxal 5'-phosphate</name>
        <dbReference type="ChEBI" id="CHEBI:597326"/>
    </ligand>
</feature>
<feature type="binding site" evidence="8">
    <location>
        <position position="272"/>
    </location>
    <ligand>
        <name>pyridoxal 5'-phosphate</name>
        <dbReference type="ChEBI" id="CHEBI:597326"/>
    </ligand>
</feature>
<dbReference type="InterPro" id="IPR005814">
    <property type="entry name" value="Aminotrans_3"/>
</dbReference>
<feature type="binding site" evidence="8">
    <location>
        <position position="127"/>
    </location>
    <ligand>
        <name>pyridoxal 5'-phosphate</name>
        <dbReference type="ChEBI" id="CHEBI:597326"/>
    </ligand>
</feature>
<dbReference type="HOGENOM" id="CLU_016922_10_1_4"/>
<comment type="catalytic activity">
    <reaction evidence="7">
        <text>L-2,4-diaminobutanoate + 2-oxoglutarate = L-aspartate 4-semialdehyde + L-glutamate</text>
        <dbReference type="Rhea" id="RHEA:11160"/>
        <dbReference type="ChEBI" id="CHEBI:16810"/>
        <dbReference type="ChEBI" id="CHEBI:29985"/>
        <dbReference type="ChEBI" id="CHEBI:58761"/>
        <dbReference type="ChEBI" id="CHEBI:537519"/>
        <dbReference type="EC" id="2.6.1.76"/>
    </reaction>
</comment>
<keyword evidence="5 8" id="KW-0808">Transferase</keyword>
<feature type="binding site" evidence="8">
    <location>
        <begin position="214"/>
        <end position="217"/>
    </location>
    <ligand>
        <name>pyridoxal 5'-phosphate</name>
        <dbReference type="ChEBI" id="CHEBI:597326"/>
    </ligand>
</feature>
<dbReference type="CDD" id="cd00610">
    <property type="entry name" value="OAT_like"/>
    <property type="match status" value="1"/>
</dbReference>
<comment type="subcellular location">
    <subcellularLocation>
        <location evidence="8">Cytoplasm</location>
    </subcellularLocation>
</comment>
<feature type="binding site" evidence="8">
    <location>
        <position position="271"/>
    </location>
    <ligand>
        <name>N(2)-acetyl-L-ornithine</name>
        <dbReference type="ChEBI" id="CHEBI:57805"/>
    </ligand>
</feature>
<comment type="catalytic activity">
    <reaction evidence="8">
        <text>N(2)-acetyl-L-ornithine + 2-oxoglutarate = N-acetyl-L-glutamate 5-semialdehyde + L-glutamate</text>
        <dbReference type="Rhea" id="RHEA:18049"/>
        <dbReference type="ChEBI" id="CHEBI:16810"/>
        <dbReference type="ChEBI" id="CHEBI:29123"/>
        <dbReference type="ChEBI" id="CHEBI:29985"/>
        <dbReference type="ChEBI" id="CHEBI:57805"/>
        <dbReference type="EC" id="2.6.1.11"/>
    </reaction>
</comment>
<dbReference type="UniPathway" id="UPA00068">
    <property type="reaction ID" value="UER00109"/>
</dbReference>
<evidence type="ECO:0000256" key="5">
    <source>
        <dbReference type="ARBA" id="ARBA00022679"/>
    </source>
</evidence>
<proteinExistence type="inferred from homology"/>
<dbReference type="EMBL" id="CP000089">
    <property type="protein sequence ID" value="AAZ47763.1"/>
    <property type="molecule type" value="Genomic_DNA"/>
</dbReference>
<evidence type="ECO:0000256" key="3">
    <source>
        <dbReference type="ARBA" id="ARBA00022576"/>
    </source>
</evidence>
<evidence type="ECO:0000256" key="1">
    <source>
        <dbReference type="ARBA" id="ARBA00004946"/>
    </source>
</evidence>
<feature type="modified residue" description="N6-(pyridoxal phosphate)lysine" evidence="8">
    <location>
        <position position="243"/>
    </location>
</feature>
<dbReference type="HAMAP" id="MF_01107">
    <property type="entry name" value="ArgD_aminotrans_3"/>
    <property type="match status" value="1"/>
</dbReference>
<dbReference type="PROSITE" id="PS00600">
    <property type="entry name" value="AA_TRANSFER_CLASS_3"/>
    <property type="match status" value="1"/>
</dbReference>
<reference evidence="9" key="1">
    <citation type="submission" date="2005-08" db="EMBL/GenBank/DDBJ databases">
        <title>Complete sequence of Dechloromonas aromatica RCB.</title>
        <authorList>
            <person name="Salinero K.K."/>
            <person name="Copeland A."/>
            <person name="Lucas S."/>
            <person name="Lapidus A."/>
            <person name="Barry K."/>
            <person name="Detter J.C."/>
            <person name="Glavina T."/>
            <person name="Hammon N."/>
            <person name="Israni S."/>
            <person name="Pitluck S."/>
            <person name="Di Bartolo G."/>
            <person name="Trong S."/>
            <person name="Schmutz J."/>
            <person name="Larimer F."/>
            <person name="Land M."/>
            <person name="Ivanova N."/>
            <person name="Richardson P."/>
        </authorList>
    </citation>
    <scope>NUCLEOTIDE SEQUENCE</scope>
    <source>
        <strain evidence="9">RCB</strain>
    </source>
</reference>
<dbReference type="Gene3D" id="3.90.1150.10">
    <property type="entry name" value="Aspartate Aminotransferase, domain 1"/>
    <property type="match status" value="1"/>
</dbReference>
<dbReference type="GO" id="GO:0003992">
    <property type="term" value="F:N2-acetyl-L-ornithine:2-oxoglutarate 5-aminotransferase activity"/>
    <property type="evidence" value="ECO:0007669"/>
    <property type="project" value="UniProtKB-UniRule"/>
</dbReference>
<dbReference type="STRING" id="159087.Daro_3033"/>
<comment type="cofactor">
    <cofactor evidence="8">
        <name>pyridoxal 5'-phosphate</name>
        <dbReference type="ChEBI" id="CHEBI:597326"/>
    </cofactor>
    <text evidence="8">Binds 1 pyridoxal phosphate per subunit.</text>
</comment>
<dbReference type="OrthoDB" id="3398487at2"/>
<evidence type="ECO:0000256" key="7">
    <source>
        <dbReference type="ARBA" id="ARBA00049111"/>
    </source>
</evidence>
<keyword evidence="3 8" id="KW-0032">Aminotransferase</keyword>
<dbReference type="GO" id="GO:0042802">
    <property type="term" value="F:identical protein binding"/>
    <property type="evidence" value="ECO:0007669"/>
    <property type="project" value="TreeGrafter"/>
</dbReference>
<dbReference type="InterPro" id="IPR015421">
    <property type="entry name" value="PyrdxlP-dep_Trfase_major"/>
</dbReference>
<dbReference type="PIRSF" id="PIRSF000521">
    <property type="entry name" value="Transaminase_4ab_Lys_Orn"/>
    <property type="match status" value="1"/>
</dbReference>
<dbReference type="EC" id="2.6.1.11" evidence="8"/>
<evidence type="ECO:0000256" key="2">
    <source>
        <dbReference type="ARBA" id="ARBA00022571"/>
    </source>
</evidence>
<dbReference type="eggNOG" id="COG4992">
    <property type="taxonomic scope" value="Bacteria"/>
</dbReference>
<dbReference type="GO" id="GO:0030170">
    <property type="term" value="F:pyridoxal phosphate binding"/>
    <property type="evidence" value="ECO:0007669"/>
    <property type="project" value="InterPro"/>
</dbReference>
<comment type="pathway">
    <text evidence="8">Amino-acid biosynthesis; L-arginine biosynthesis; N(2)-acetyl-L-ornithine from L-glutamate: step 4/4.</text>
</comment>
<keyword evidence="2 8" id="KW-0055">Arginine biosynthesis</keyword>
<keyword evidence="4 8" id="KW-0028">Amino-acid biosynthesis</keyword>
<dbReference type="Pfam" id="PF00202">
    <property type="entry name" value="Aminotran_3"/>
    <property type="match status" value="1"/>
</dbReference>
<dbReference type="GO" id="GO:0005737">
    <property type="term" value="C:cytoplasm"/>
    <property type="evidence" value="ECO:0007669"/>
    <property type="project" value="UniProtKB-SubCell"/>
</dbReference>
<dbReference type="NCBIfam" id="NF002325">
    <property type="entry name" value="PRK01278.1"/>
    <property type="match status" value="1"/>
</dbReference>
<dbReference type="GO" id="GO:0045303">
    <property type="term" value="F:diaminobutyrate-2-oxoglutarate transaminase activity"/>
    <property type="evidence" value="ECO:0007669"/>
    <property type="project" value="UniProtKB-EC"/>
</dbReference>
<name>Q47BL8_DECAR</name>
<dbReference type="GO" id="GO:0006526">
    <property type="term" value="P:L-arginine biosynthetic process"/>
    <property type="evidence" value="ECO:0007669"/>
    <property type="project" value="UniProtKB-UniRule"/>
</dbReference>
<dbReference type="NCBIfam" id="TIGR00707">
    <property type="entry name" value="argD"/>
    <property type="match status" value="1"/>
</dbReference>
<gene>
    <name evidence="8" type="primary">argD</name>
    <name evidence="9" type="ordered locus">Daro_3033</name>
</gene>
<dbReference type="InterPro" id="IPR050103">
    <property type="entry name" value="Class-III_PLP-dep_AT"/>
</dbReference>
<protein>
    <recommendedName>
        <fullName evidence="8">Acetylornithine aminotransferase</fullName>
        <shortName evidence="8">ACOAT</shortName>
        <ecNumber evidence="8">2.6.1.11</ecNumber>
    </recommendedName>
</protein>
<dbReference type="SUPFAM" id="SSF53383">
    <property type="entry name" value="PLP-dependent transferases"/>
    <property type="match status" value="1"/>
</dbReference>
<dbReference type="InterPro" id="IPR015422">
    <property type="entry name" value="PyrdxlP-dep_Trfase_small"/>
</dbReference>
<evidence type="ECO:0000256" key="4">
    <source>
        <dbReference type="ARBA" id="ARBA00022605"/>
    </source>
</evidence>
<dbReference type="InterPro" id="IPR015424">
    <property type="entry name" value="PyrdxlP-dep_Trfase"/>
</dbReference>
<evidence type="ECO:0000256" key="6">
    <source>
        <dbReference type="ARBA" id="ARBA00022898"/>
    </source>
</evidence>
<accession>Q47BL8</accession>
<keyword evidence="8" id="KW-0963">Cytoplasm</keyword>
<organism evidence="9">
    <name type="scientific">Dechloromonas aromatica (strain RCB)</name>
    <dbReference type="NCBI Taxonomy" id="159087"/>
    <lineage>
        <taxon>Bacteria</taxon>
        <taxon>Pseudomonadati</taxon>
        <taxon>Pseudomonadota</taxon>
        <taxon>Betaproteobacteria</taxon>
        <taxon>Rhodocyclales</taxon>
        <taxon>Azonexaceae</taxon>
        <taxon>Dechloromonas</taxon>
    </lineage>
</organism>